<keyword evidence="2" id="KW-1185">Reference proteome</keyword>
<reference evidence="2" key="1">
    <citation type="journal article" date="2017" name="PLoS ONE">
        <title>The Agassiz's desert tortoise genome provides a resource for the conservation of a threatened species.</title>
        <authorList>
            <person name="Tollis M."/>
            <person name="DeNardo D.F."/>
            <person name="Cornelius J.A."/>
            <person name="Dolby G.A."/>
            <person name="Edwards T."/>
            <person name="Henen B.T."/>
            <person name="Karl A.E."/>
            <person name="Murphy R.W."/>
            <person name="Kusumi K."/>
        </authorList>
    </citation>
    <scope>NUCLEOTIDE SEQUENCE [LARGE SCALE GENOMIC DNA]</scope>
</reference>
<dbReference type="AlphaFoldDB" id="A0A452IRK3"/>
<reference evidence="1" key="2">
    <citation type="submission" date="2025-08" db="UniProtKB">
        <authorList>
            <consortium name="Ensembl"/>
        </authorList>
    </citation>
    <scope>IDENTIFICATION</scope>
</reference>
<accession>A0A452IRK3</accession>
<proteinExistence type="predicted"/>
<reference evidence="1" key="3">
    <citation type="submission" date="2025-09" db="UniProtKB">
        <authorList>
            <consortium name="Ensembl"/>
        </authorList>
    </citation>
    <scope>IDENTIFICATION</scope>
</reference>
<sequence length="88" mass="9961">MWLKPEEVLLKSALKLWVLERANRYFVLQRRRGYGEDGGGLAGLLMGTLDAVLDSTSKVAPFRILHQTPDSQVYWSIACGKYDSLFRG</sequence>
<dbReference type="PANTHER" id="PTHR47666">
    <property type="entry name" value="PROTEIN VASCULAR ASSOCIATED DEATH 1, CHLOROPLASTIC"/>
    <property type="match status" value="1"/>
</dbReference>
<name>A0A452IRK3_9SAUR</name>
<dbReference type="Ensembl" id="ENSGAGT00000034878.1">
    <property type="protein sequence ID" value="ENSGAGP00000030751.1"/>
    <property type="gene ID" value="ENSGAGG00000022115.1"/>
</dbReference>
<dbReference type="Proteomes" id="UP000291020">
    <property type="component" value="Unassembled WGS sequence"/>
</dbReference>
<evidence type="ECO:0000313" key="2">
    <source>
        <dbReference type="Proteomes" id="UP000291020"/>
    </source>
</evidence>
<dbReference type="STRING" id="38772.ENSGAGP00000030751"/>
<evidence type="ECO:0008006" key="3">
    <source>
        <dbReference type="Google" id="ProtNLM"/>
    </source>
</evidence>
<dbReference type="PANTHER" id="PTHR47666:SF4">
    <property type="entry name" value="TBC1 DOMAIN FAMILY MEMBER 8B"/>
    <property type="match status" value="1"/>
</dbReference>
<organism evidence="1 2">
    <name type="scientific">Gopherus agassizii</name>
    <name type="common">Agassiz's desert tortoise</name>
    <dbReference type="NCBI Taxonomy" id="38772"/>
    <lineage>
        <taxon>Eukaryota</taxon>
        <taxon>Metazoa</taxon>
        <taxon>Chordata</taxon>
        <taxon>Craniata</taxon>
        <taxon>Vertebrata</taxon>
        <taxon>Euteleostomi</taxon>
        <taxon>Archelosauria</taxon>
        <taxon>Testudinata</taxon>
        <taxon>Testudines</taxon>
        <taxon>Cryptodira</taxon>
        <taxon>Durocryptodira</taxon>
        <taxon>Testudinoidea</taxon>
        <taxon>Testudinidae</taxon>
        <taxon>Gopherus</taxon>
    </lineage>
</organism>
<evidence type="ECO:0000313" key="1">
    <source>
        <dbReference type="Ensembl" id="ENSGAGP00000030751.1"/>
    </source>
</evidence>
<protein>
    <recommendedName>
        <fullName evidence="3">TBC1 domain family member 9B</fullName>
    </recommendedName>
</protein>